<gene>
    <name evidence="1" type="ORF">PIIN_09861</name>
</gene>
<dbReference type="AlphaFoldDB" id="G4TX22"/>
<proteinExistence type="predicted"/>
<dbReference type="HOGENOM" id="CLU_1603394_0_0_1"/>
<name>G4TX22_SERID</name>
<dbReference type="EMBL" id="CAFZ01000539">
    <property type="protein sequence ID" value="CCA75865.1"/>
    <property type="molecule type" value="Genomic_DNA"/>
</dbReference>
<accession>G4TX22</accession>
<keyword evidence="2" id="KW-1185">Reference proteome</keyword>
<comment type="caution">
    <text evidence="1">The sequence shown here is derived from an EMBL/GenBank/DDBJ whole genome shotgun (WGS) entry which is preliminary data.</text>
</comment>
<dbReference type="Proteomes" id="UP000007148">
    <property type="component" value="Unassembled WGS sequence"/>
</dbReference>
<evidence type="ECO:0000313" key="2">
    <source>
        <dbReference type="Proteomes" id="UP000007148"/>
    </source>
</evidence>
<reference evidence="1 2" key="1">
    <citation type="journal article" date="2011" name="PLoS Pathog.">
        <title>Endophytic Life Strategies Decoded by Genome and Transcriptome Analyses of the Mutualistic Root Symbiont Piriformospora indica.</title>
        <authorList>
            <person name="Zuccaro A."/>
            <person name="Lahrmann U."/>
            <person name="Guldener U."/>
            <person name="Langen G."/>
            <person name="Pfiffi S."/>
            <person name="Biedenkopf D."/>
            <person name="Wong P."/>
            <person name="Samans B."/>
            <person name="Grimm C."/>
            <person name="Basiewicz M."/>
            <person name="Murat C."/>
            <person name="Martin F."/>
            <person name="Kogel K.H."/>
        </authorList>
    </citation>
    <scope>NUCLEOTIDE SEQUENCE [LARGE SCALE GENOMIC DNA]</scope>
    <source>
        <strain evidence="1 2">DSM 11827</strain>
    </source>
</reference>
<organism evidence="1 2">
    <name type="scientific">Serendipita indica (strain DSM 11827)</name>
    <name type="common">Root endophyte fungus</name>
    <name type="synonym">Piriformospora indica</name>
    <dbReference type="NCBI Taxonomy" id="1109443"/>
    <lineage>
        <taxon>Eukaryota</taxon>
        <taxon>Fungi</taxon>
        <taxon>Dikarya</taxon>
        <taxon>Basidiomycota</taxon>
        <taxon>Agaricomycotina</taxon>
        <taxon>Agaricomycetes</taxon>
        <taxon>Sebacinales</taxon>
        <taxon>Serendipitaceae</taxon>
        <taxon>Serendipita</taxon>
    </lineage>
</organism>
<protein>
    <submittedName>
        <fullName evidence="1">Uncharacterized protein</fullName>
    </submittedName>
</protein>
<sequence>MYAQFMLSNHYHVSNAKVNRSLAKDLGATLWREDFELDKMGLEHARKSRIERPAPKRDANRGRLRTLDWSRECRPLDTGQRRRLARVEVVDERRLGLWPTTSSSLWHSKPMQRKKKSTHAGALYHAALSATLAHSDGEGGEGGANKNCVACRCKCGGRSENGGSEG</sequence>
<dbReference type="InParanoid" id="G4TX22"/>
<evidence type="ECO:0000313" key="1">
    <source>
        <dbReference type="EMBL" id="CCA75865.1"/>
    </source>
</evidence>